<dbReference type="RefSeq" id="WP_359696985.1">
    <property type="nucleotide sequence ID" value="NZ_JBEYXT010000084.1"/>
</dbReference>
<evidence type="ECO:0008006" key="4">
    <source>
        <dbReference type="Google" id="ProtNLM"/>
    </source>
</evidence>
<comment type="caution">
    <text evidence="2">The sequence shown here is derived from an EMBL/GenBank/DDBJ whole genome shotgun (WGS) entry which is preliminary data.</text>
</comment>
<evidence type="ECO:0000313" key="2">
    <source>
        <dbReference type="EMBL" id="MEU6803167.1"/>
    </source>
</evidence>
<keyword evidence="3" id="KW-1185">Reference proteome</keyword>
<evidence type="ECO:0000313" key="3">
    <source>
        <dbReference type="Proteomes" id="UP001551189"/>
    </source>
</evidence>
<keyword evidence="1" id="KW-0472">Membrane</keyword>
<feature type="transmembrane region" description="Helical" evidence="1">
    <location>
        <begin position="59"/>
        <end position="79"/>
    </location>
</feature>
<gene>
    <name evidence="2" type="ORF">ABZ931_19460</name>
</gene>
<evidence type="ECO:0000256" key="1">
    <source>
        <dbReference type="SAM" id="Phobius"/>
    </source>
</evidence>
<protein>
    <recommendedName>
        <fullName evidence="4">Integral membrane protein</fullName>
    </recommendedName>
</protein>
<proteinExistence type="predicted"/>
<sequence>MAEPLSPTLERLRSGLAHRAARDRYVGGALVGVAAVCLVVLLAVNVEFSTDYEEETNTFWRWLFAPGGILLVALVVLGVRKEDRKAQWEQAKIDERIEQAAVAAESSTPFASGLKLNRSLLHRYHDLSTQQAHASFRLAHYVMIATAVLLVGGIAAAVAVPTTTASVTIAGVAALASALSGYISSTLIKSYQVAVQQAQVYFREPRAMLKTCGSASGWHAKGVPSPE</sequence>
<keyword evidence="1" id="KW-1133">Transmembrane helix</keyword>
<accession>A0ABV3B158</accession>
<name>A0ABV3B158_9ACTN</name>
<dbReference type="EMBL" id="JBEYXT010000084">
    <property type="protein sequence ID" value="MEU6803167.1"/>
    <property type="molecule type" value="Genomic_DNA"/>
</dbReference>
<dbReference type="Proteomes" id="UP001551189">
    <property type="component" value="Unassembled WGS sequence"/>
</dbReference>
<keyword evidence="1" id="KW-0812">Transmembrane</keyword>
<feature type="transmembrane region" description="Helical" evidence="1">
    <location>
        <begin position="138"/>
        <end position="159"/>
    </location>
</feature>
<reference evidence="2 3" key="1">
    <citation type="submission" date="2024-06" db="EMBL/GenBank/DDBJ databases">
        <title>The Natural Products Discovery Center: Release of the First 8490 Sequenced Strains for Exploring Actinobacteria Biosynthetic Diversity.</title>
        <authorList>
            <person name="Kalkreuter E."/>
            <person name="Kautsar S.A."/>
            <person name="Yang D."/>
            <person name="Bader C.D."/>
            <person name="Teijaro C.N."/>
            <person name="Fluegel L."/>
            <person name="Davis C.M."/>
            <person name="Simpson J.R."/>
            <person name="Lauterbach L."/>
            <person name="Steele A.D."/>
            <person name="Gui C."/>
            <person name="Meng S."/>
            <person name="Li G."/>
            <person name="Viehrig K."/>
            <person name="Ye F."/>
            <person name="Su P."/>
            <person name="Kiefer A.F."/>
            <person name="Nichols A."/>
            <person name="Cepeda A.J."/>
            <person name="Yan W."/>
            <person name="Fan B."/>
            <person name="Jiang Y."/>
            <person name="Adhikari A."/>
            <person name="Zheng C.-J."/>
            <person name="Schuster L."/>
            <person name="Cowan T.M."/>
            <person name="Smanski M.J."/>
            <person name="Chevrette M.G."/>
            <person name="De Carvalho L.P.S."/>
            <person name="Shen B."/>
        </authorList>
    </citation>
    <scope>NUCLEOTIDE SEQUENCE [LARGE SCALE GENOMIC DNA]</scope>
    <source>
        <strain evidence="2 3">NPDC046851</strain>
    </source>
</reference>
<organism evidence="2 3">
    <name type="scientific">Streptomyces neyagawaensis</name>
    <dbReference type="NCBI Taxonomy" id="42238"/>
    <lineage>
        <taxon>Bacteria</taxon>
        <taxon>Bacillati</taxon>
        <taxon>Actinomycetota</taxon>
        <taxon>Actinomycetes</taxon>
        <taxon>Kitasatosporales</taxon>
        <taxon>Streptomycetaceae</taxon>
        <taxon>Streptomyces</taxon>
    </lineage>
</organism>
<feature type="transmembrane region" description="Helical" evidence="1">
    <location>
        <begin position="25"/>
        <end position="44"/>
    </location>
</feature>
<feature type="transmembrane region" description="Helical" evidence="1">
    <location>
        <begin position="165"/>
        <end position="183"/>
    </location>
</feature>